<dbReference type="Pfam" id="PF26640">
    <property type="entry name" value="DUF8212"/>
    <property type="match status" value="1"/>
</dbReference>
<feature type="domain" description="DUF8212" evidence="2">
    <location>
        <begin position="221"/>
        <end position="243"/>
    </location>
</feature>
<accession>A0A1C7LZB7</accession>
<evidence type="ECO:0000313" key="3">
    <source>
        <dbReference type="EMBL" id="OBZ69556.1"/>
    </source>
</evidence>
<evidence type="ECO:0000313" key="4">
    <source>
        <dbReference type="Proteomes" id="UP000092993"/>
    </source>
</evidence>
<sequence length="821" mass="92368">MHLLNTKDTVLKEFSVASEVPPYAILSHRWSEREMSFQDIRSGDVTRRTQKITNCCKQARIDGYEWIWVDTCCIDRTNSSELTEAINSMYVWYGQSDVCYAYLEDVRGGDDPRRSGSLFMESTWFRRGWTLQELIAPLKVMFLAKDWSDIGSKKSLVDIIHNITGVPPQLLRDRSKLRKFSVAQKFSWAAFRETTRDEDRAYSLMGLFGIHMPTIYGEGKQAFIRLQQEIMRRSNDQTIFAWAIDPSASPSWQGLLAPSPAYFHSSGSLVAMDDADHRTHFSVDSTSQLHFSMTNYGTHIQLPLRKLDDTDSNVYLAALACRRMSDHDHKIPCIRLSHIQNDRYIKESPTLAFLEESEFQKFIIRDVYIKHDDDPHSEMLRINDASIRSSCAFFIHDHILRHLNLELKGVSPPRMWARDAEVTDIPPSQVQDTPLTSSRMLTQNTRDTRRVGFASQQPLIESFSTWKPGQRESHPDYLGTAMRFRDLPDPRTNHLGPFHSQDPRSVASYKIDVIGSAHPSMASPATWDRDARATGVAFYGMSAYPAEMVGIGPSSTLASHSNVFPPVAMMNSQGVPPAAPFGYGIDAGFYPLWNQDVNPASVVPSGIWPPPGPPNQDPAAVVVSPGPRDQHTELTGTSAPNAEHGLLLTIDGHCELRCGTAVFEERSTGDVFAIILGADRAAESSLGSPREVWLDLVVRDESAIWQDLPKDFGNEAALRIQEKYQDPSSLWYSASTKAIRSLPRKQVSGKLLESNAEITLTSHQESRHLGSYFCKIQVVGLQSNPLHNIPSHRASPTHENHRLREDGIHAPKSLQWRLFGI</sequence>
<feature type="domain" description="Heterokaryon incompatibility" evidence="1">
    <location>
        <begin position="23"/>
        <end position="105"/>
    </location>
</feature>
<gene>
    <name evidence="3" type="ORF">A0H81_10513</name>
</gene>
<dbReference type="PANTHER" id="PTHR10622">
    <property type="entry name" value="HET DOMAIN-CONTAINING PROTEIN"/>
    <property type="match status" value="1"/>
</dbReference>
<comment type="caution">
    <text evidence="3">The sequence shown here is derived from an EMBL/GenBank/DDBJ whole genome shotgun (WGS) entry which is preliminary data.</text>
</comment>
<dbReference type="EMBL" id="LUGG01000015">
    <property type="protein sequence ID" value="OBZ69556.1"/>
    <property type="molecule type" value="Genomic_DNA"/>
</dbReference>
<keyword evidence="4" id="KW-1185">Reference proteome</keyword>
<proteinExistence type="predicted"/>
<dbReference type="OrthoDB" id="5122891at2759"/>
<dbReference type="PANTHER" id="PTHR10622:SF10">
    <property type="entry name" value="HET DOMAIN-CONTAINING PROTEIN"/>
    <property type="match status" value="1"/>
</dbReference>
<name>A0A1C7LZB7_GRIFR</name>
<organism evidence="3 4">
    <name type="scientific">Grifola frondosa</name>
    <name type="common">Maitake</name>
    <name type="synonym">Polyporus frondosus</name>
    <dbReference type="NCBI Taxonomy" id="5627"/>
    <lineage>
        <taxon>Eukaryota</taxon>
        <taxon>Fungi</taxon>
        <taxon>Dikarya</taxon>
        <taxon>Basidiomycota</taxon>
        <taxon>Agaricomycotina</taxon>
        <taxon>Agaricomycetes</taxon>
        <taxon>Polyporales</taxon>
        <taxon>Grifolaceae</taxon>
        <taxon>Grifola</taxon>
    </lineage>
</organism>
<evidence type="ECO:0000259" key="1">
    <source>
        <dbReference type="Pfam" id="PF06985"/>
    </source>
</evidence>
<protein>
    <submittedName>
        <fullName evidence="3">Uncharacterized protein</fullName>
    </submittedName>
</protein>
<evidence type="ECO:0000259" key="2">
    <source>
        <dbReference type="Pfam" id="PF26640"/>
    </source>
</evidence>
<dbReference type="InterPro" id="IPR058525">
    <property type="entry name" value="DUF8212"/>
</dbReference>
<reference evidence="3 4" key="1">
    <citation type="submission" date="2016-03" db="EMBL/GenBank/DDBJ databases">
        <title>Whole genome sequencing of Grifola frondosa 9006-11.</title>
        <authorList>
            <person name="Min B."/>
            <person name="Park H."/>
            <person name="Kim J.-G."/>
            <person name="Cho H."/>
            <person name="Oh Y.-L."/>
            <person name="Kong W.-S."/>
            <person name="Choi I.-G."/>
        </authorList>
    </citation>
    <scope>NUCLEOTIDE SEQUENCE [LARGE SCALE GENOMIC DNA]</scope>
    <source>
        <strain evidence="3 4">9006-11</strain>
    </source>
</reference>
<dbReference type="InterPro" id="IPR010730">
    <property type="entry name" value="HET"/>
</dbReference>
<dbReference type="AlphaFoldDB" id="A0A1C7LZB7"/>
<dbReference type="STRING" id="5627.A0A1C7LZB7"/>
<dbReference type="Proteomes" id="UP000092993">
    <property type="component" value="Unassembled WGS sequence"/>
</dbReference>
<dbReference type="Pfam" id="PF06985">
    <property type="entry name" value="HET"/>
    <property type="match status" value="1"/>
</dbReference>